<comment type="pathway">
    <text evidence="1 14">Cofactor biosynthesis; adenosylcobalamin biosynthesis; adenosylcobalamin from cob(II)yrinate a,c-diamide: step 2/7.</text>
</comment>
<protein>
    <recommendedName>
        <fullName evidence="4 14">Corrinoid adenosyltransferase</fullName>
        <ecNumber evidence="3 14">2.5.1.17</ecNumber>
    </recommendedName>
    <alternativeName>
        <fullName evidence="9 14">Cob(II)alamin adenosyltransferase</fullName>
    </alternativeName>
    <alternativeName>
        <fullName evidence="11 14">Cob(II)yrinic acid a,c-diamide adenosyltransferase</fullName>
    </alternativeName>
    <alternativeName>
        <fullName evidence="10 14">Cobinamide/cobalamin adenosyltransferase</fullName>
    </alternativeName>
</protein>
<dbReference type="UniPathway" id="UPA00148">
    <property type="reaction ID" value="UER00233"/>
</dbReference>
<evidence type="ECO:0000259" key="15">
    <source>
        <dbReference type="Pfam" id="PF01923"/>
    </source>
</evidence>
<name>A0A1H6FU13_THEAL</name>
<comment type="similarity">
    <text evidence="2 14">Belongs to the Cob(I)alamin adenosyltransferase family.</text>
</comment>
<organism evidence="16 17">
    <name type="scientific">Thermoleophilum album</name>
    <dbReference type="NCBI Taxonomy" id="29539"/>
    <lineage>
        <taxon>Bacteria</taxon>
        <taxon>Bacillati</taxon>
        <taxon>Actinomycetota</taxon>
        <taxon>Thermoleophilia</taxon>
        <taxon>Thermoleophilales</taxon>
        <taxon>Thermoleophilaceae</taxon>
        <taxon>Thermoleophilum</taxon>
    </lineage>
</organism>
<dbReference type="NCBIfam" id="TIGR00636">
    <property type="entry name" value="PduO_Nterm"/>
    <property type="match status" value="1"/>
</dbReference>
<evidence type="ECO:0000256" key="14">
    <source>
        <dbReference type="RuleBase" id="RU366026"/>
    </source>
</evidence>
<comment type="catalytic activity">
    <reaction evidence="12 14">
        <text>2 cob(II)yrinate a,c diamide + reduced [electron-transfer flavoprotein] + 2 ATP = 2 adenosylcob(III)yrinate a,c-diamide + 2 triphosphate + oxidized [electron-transfer flavoprotein] + 3 H(+)</text>
        <dbReference type="Rhea" id="RHEA:11528"/>
        <dbReference type="Rhea" id="RHEA-COMP:10685"/>
        <dbReference type="Rhea" id="RHEA-COMP:10686"/>
        <dbReference type="ChEBI" id="CHEBI:15378"/>
        <dbReference type="ChEBI" id="CHEBI:18036"/>
        <dbReference type="ChEBI" id="CHEBI:30616"/>
        <dbReference type="ChEBI" id="CHEBI:57692"/>
        <dbReference type="ChEBI" id="CHEBI:58307"/>
        <dbReference type="ChEBI" id="CHEBI:58503"/>
        <dbReference type="ChEBI" id="CHEBI:58537"/>
        <dbReference type="EC" id="2.5.1.17"/>
    </reaction>
</comment>
<dbReference type="PANTHER" id="PTHR12213">
    <property type="entry name" value="CORRINOID ADENOSYLTRANSFERASE"/>
    <property type="match status" value="1"/>
</dbReference>
<dbReference type="GO" id="GO:0009236">
    <property type="term" value="P:cobalamin biosynthetic process"/>
    <property type="evidence" value="ECO:0007669"/>
    <property type="project" value="UniProtKB-UniRule"/>
</dbReference>
<evidence type="ECO:0000256" key="8">
    <source>
        <dbReference type="ARBA" id="ARBA00022840"/>
    </source>
</evidence>
<keyword evidence="8 14" id="KW-0067">ATP-binding</keyword>
<dbReference type="EMBL" id="FNWJ01000002">
    <property type="protein sequence ID" value="SEH13872.1"/>
    <property type="molecule type" value="Genomic_DNA"/>
</dbReference>
<dbReference type="Pfam" id="PF01923">
    <property type="entry name" value="Cob_adeno_trans"/>
    <property type="match status" value="1"/>
</dbReference>
<dbReference type="GO" id="GO:0005524">
    <property type="term" value="F:ATP binding"/>
    <property type="evidence" value="ECO:0007669"/>
    <property type="project" value="UniProtKB-UniRule"/>
</dbReference>
<keyword evidence="6 14" id="KW-0808">Transferase</keyword>
<dbReference type="InterPro" id="IPR029499">
    <property type="entry name" value="PduO-typ"/>
</dbReference>
<accession>A0A1H6FU13</accession>
<dbReference type="GO" id="GO:0008817">
    <property type="term" value="F:corrinoid adenosyltransferase activity"/>
    <property type="evidence" value="ECO:0007669"/>
    <property type="project" value="UniProtKB-UniRule"/>
</dbReference>
<evidence type="ECO:0000256" key="3">
    <source>
        <dbReference type="ARBA" id="ARBA00012454"/>
    </source>
</evidence>
<dbReference type="PANTHER" id="PTHR12213:SF0">
    <property type="entry name" value="CORRINOID ADENOSYLTRANSFERASE MMAB"/>
    <property type="match status" value="1"/>
</dbReference>
<evidence type="ECO:0000313" key="17">
    <source>
        <dbReference type="Proteomes" id="UP000222056"/>
    </source>
</evidence>
<dbReference type="STRING" id="29539.SAMN02745716_1368"/>
<dbReference type="InterPro" id="IPR016030">
    <property type="entry name" value="CblAdoTrfase-like"/>
</dbReference>
<keyword evidence="7 14" id="KW-0547">Nucleotide-binding</keyword>
<dbReference type="AlphaFoldDB" id="A0A1H6FU13"/>
<keyword evidence="17" id="KW-1185">Reference proteome</keyword>
<dbReference type="EC" id="2.5.1.17" evidence="3 14"/>
<keyword evidence="5 14" id="KW-0169">Cobalamin biosynthesis</keyword>
<evidence type="ECO:0000256" key="4">
    <source>
        <dbReference type="ARBA" id="ARBA00020963"/>
    </source>
</evidence>
<comment type="catalytic activity">
    <reaction evidence="13 14">
        <text>2 cob(II)alamin + reduced [electron-transfer flavoprotein] + 2 ATP = 2 adenosylcob(III)alamin + 2 triphosphate + oxidized [electron-transfer flavoprotein] + 3 H(+)</text>
        <dbReference type="Rhea" id="RHEA:28671"/>
        <dbReference type="Rhea" id="RHEA-COMP:10685"/>
        <dbReference type="Rhea" id="RHEA-COMP:10686"/>
        <dbReference type="ChEBI" id="CHEBI:15378"/>
        <dbReference type="ChEBI" id="CHEBI:16304"/>
        <dbReference type="ChEBI" id="CHEBI:18036"/>
        <dbReference type="ChEBI" id="CHEBI:18408"/>
        <dbReference type="ChEBI" id="CHEBI:30616"/>
        <dbReference type="ChEBI" id="CHEBI:57692"/>
        <dbReference type="ChEBI" id="CHEBI:58307"/>
        <dbReference type="EC" id="2.5.1.17"/>
    </reaction>
</comment>
<dbReference type="OrthoDB" id="9778896at2"/>
<proteinExistence type="inferred from homology"/>
<sequence>MKIYTRKGDDGTTGLWYGGRVPKHSARPEAYGTIDEAGSALGLCRAACEPNSELYRDILWLQRQLFVVAAQLATAPEAAARLEPGVSRIEESAVAELEQLIDRYMGRVDLPPKFVIPGGSELSARLDLARTVLRRAERRVAALRALGELDDATVLAFLNRASDLLWAMARFADEPEPQLFEGRG</sequence>
<evidence type="ECO:0000256" key="10">
    <source>
        <dbReference type="ARBA" id="ARBA00033334"/>
    </source>
</evidence>
<gene>
    <name evidence="16" type="ORF">SAMN02745716_1368</name>
</gene>
<evidence type="ECO:0000256" key="11">
    <source>
        <dbReference type="ARBA" id="ARBA00033354"/>
    </source>
</evidence>
<feature type="domain" description="Cobalamin adenosyltransferase-like" evidence="15">
    <location>
        <begin position="3"/>
        <end position="172"/>
    </location>
</feature>
<evidence type="ECO:0000313" key="16">
    <source>
        <dbReference type="EMBL" id="SEH13872.1"/>
    </source>
</evidence>
<dbReference type="SUPFAM" id="SSF89028">
    <property type="entry name" value="Cobalamin adenosyltransferase-like"/>
    <property type="match status" value="1"/>
</dbReference>
<dbReference type="Gene3D" id="1.20.1200.10">
    <property type="entry name" value="Cobalamin adenosyltransferase-like"/>
    <property type="match status" value="1"/>
</dbReference>
<evidence type="ECO:0000256" key="2">
    <source>
        <dbReference type="ARBA" id="ARBA00007487"/>
    </source>
</evidence>
<evidence type="ECO:0000256" key="5">
    <source>
        <dbReference type="ARBA" id="ARBA00022573"/>
    </source>
</evidence>
<evidence type="ECO:0000256" key="9">
    <source>
        <dbReference type="ARBA" id="ARBA00031529"/>
    </source>
</evidence>
<reference evidence="17" key="1">
    <citation type="submission" date="2016-10" db="EMBL/GenBank/DDBJ databases">
        <authorList>
            <person name="Varghese N."/>
            <person name="Submissions S."/>
        </authorList>
    </citation>
    <scope>NUCLEOTIDE SEQUENCE [LARGE SCALE GENOMIC DNA]</scope>
    <source>
        <strain evidence="17">ATCC 35263</strain>
    </source>
</reference>
<evidence type="ECO:0000256" key="7">
    <source>
        <dbReference type="ARBA" id="ARBA00022741"/>
    </source>
</evidence>
<dbReference type="InterPro" id="IPR036451">
    <property type="entry name" value="CblAdoTrfase-like_sf"/>
</dbReference>
<dbReference type="Proteomes" id="UP000222056">
    <property type="component" value="Unassembled WGS sequence"/>
</dbReference>
<evidence type="ECO:0000256" key="6">
    <source>
        <dbReference type="ARBA" id="ARBA00022679"/>
    </source>
</evidence>
<dbReference type="RefSeq" id="WP_093117607.1">
    <property type="nucleotide sequence ID" value="NZ_FNWJ01000002.1"/>
</dbReference>
<evidence type="ECO:0000256" key="13">
    <source>
        <dbReference type="ARBA" id="ARBA00048692"/>
    </source>
</evidence>
<evidence type="ECO:0000256" key="12">
    <source>
        <dbReference type="ARBA" id="ARBA00048555"/>
    </source>
</evidence>
<evidence type="ECO:0000256" key="1">
    <source>
        <dbReference type="ARBA" id="ARBA00005121"/>
    </source>
</evidence>